<dbReference type="AlphaFoldDB" id="A0A839ATH0"/>
<dbReference type="InterPro" id="IPR037883">
    <property type="entry name" value="Knr4/Smi1-like_sf"/>
</dbReference>
<dbReference type="EMBL" id="JACGLS010000010">
    <property type="protein sequence ID" value="MBA6157384.1"/>
    <property type="molecule type" value="Genomic_DNA"/>
</dbReference>
<dbReference type="RefSeq" id="WP_182125886.1">
    <property type="nucleotide sequence ID" value="NZ_JACGLS010000010.1"/>
</dbReference>
<name>A0A839ATH0_9FLAO</name>
<sequence>MKYDLELSILNQVEDKTDKSNLRKKLSESDLNQLRLNHSGISEEYLTYLKEIGSGSFKESQFKVQDYLFDLSELGLEDIYELKDEIKFFGDNFAGDLAGFDFEKNPSEVIEFWHDDGTIYETGKSFKEYIGEKIGIE</sequence>
<comment type="caution">
    <text evidence="1">The sequence shown here is derived from an EMBL/GenBank/DDBJ whole genome shotgun (WGS) entry which is preliminary data.</text>
</comment>
<dbReference type="SUPFAM" id="SSF160631">
    <property type="entry name" value="SMI1/KNR4-like"/>
    <property type="match status" value="1"/>
</dbReference>
<proteinExistence type="predicted"/>
<keyword evidence="2" id="KW-1185">Reference proteome</keyword>
<accession>A0A839ATH0</accession>
<organism evidence="1 2">
    <name type="scientific">Tenacibaculum pelagium</name>
    <dbReference type="NCBI Taxonomy" id="2759527"/>
    <lineage>
        <taxon>Bacteria</taxon>
        <taxon>Pseudomonadati</taxon>
        <taxon>Bacteroidota</taxon>
        <taxon>Flavobacteriia</taxon>
        <taxon>Flavobacteriales</taxon>
        <taxon>Flavobacteriaceae</taxon>
        <taxon>Tenacibaculum</taxon>
    </lineage>
</organism>
<reference evidence="1 2" key="1">
    <citation type="submission" date="2020-07" db="EMBL/GenBank/DDBJ databases">
        <title>Bacterium isolated from marine sediment.</title>
        <authorList>
            <person name="Shang D."/>
            <person name="Du Z.-J."/>
        </authorList>
    </citation>
    <scope>NUCLEOTIDE SEQUENCE [LARGE SCALE GENOMIC DNA]</scope>
    <source>
        <strain evidence="1 2">S7007</strain>
    </source>
</reference>
<gene>
    <name evidence="1" type="ORF">H3Z83_12775</name>
</gene>
<evidence type="ECO:0000313" key="2">
    <source>
        <dbReference type="Proteomes" id="UP000563906"/>
    </source>
</evidence>
<dbReference type="Gene3D" id="3.40.1580.10">
    <property type="entry name" value="SMI1/KNR4-like"/>
    <property type="match status" value="1"/>
</dbReference>
<protein>
    <submittedName>
        <fullName evidence="1">SMI1/KNR4 family protein</fullName>
    </submittedName>
</protein>
<evidence type="ECO:0000313" key="1">
    <source>
        <dbReference type="EMBL" id="MBA6157384.1"/>
    </source>
</evidence>
<dbReference type="Pfam" id="PF14568">
    <property type="entry name" value="SUKH_6"/>
    <property type="match status" value="1"/>
</dbReference>
<dbReference type="Proteomes" id="UP000563906">
    <property type="component" value="Unassembled WGS sequence"/>
</dbReference>